<dbReference type="SUPFAM" id="SSF46689">
    <property type="entry name" value="Homeodomain-like"/>
    <property type="match status" value="2"/>
</dbReference>
<evidence type="ECO:0000313" key="12">
    <source>
        <dbReference type="Proteomes" id="UP000198855"/>
    </source>
</evidence>
<evidence type="ECO:0000256" key="5">
    <source>
        <dbReference type="ARBA" id="ARBA00023015"/>
    </source>
</evidence>
<protein>
    <submittedName>
        <fullName evidence="11">Iron complex transport system substrate-binding protein</fullName>
    </submittedName>
</protein>
<evidence type="ECO:0000256" key="6">
    <source>
        <dbReference type="ARBA" id="ARBA00023125"/>
    </source>
</evidence>
<dbReference type="PROSITE" id="PS01124">
    <property type="entry name" value="HTH_ARAC_FAMILY_2"/>
    <property type="match status" value="1"/>
</dbReference>
<evidence type="ECO:0000256" key="8">
    <source>
        <dbReference type="SAM" id="Coils"/>
    </source>
</evidence>
<dbReference type="InterPro" id="IPR009057">
    <property type="entry name" value="Homeodomain-like_sf"/>
</dbReference>
<dbReference type="Gene3D" id="3.40.50.1980">
    <property type="entry name" value="Nitrogenase molybdenum iron protein domain"/>
    <property type="match status" value="2"/>
</dbReference>
<name>A0A1I1UZ78_9BACL</name>
<dbReference type="Pfam" id="PF01497">
    <property type="entry name" value="Peripla_BP_2"/>
    <property type="match status" value="1"/>
</dbReference>
<keyword evidence="3" id="KW-0813">Transport</keyword>
<comment type="subcellular location">
    <subcellularLocation>
        <location evidence="1">Cell envelope</location>
    </subcellularLocation>
</comment>
<dbReference type="Proteomes" id="UP000198855">
    <property type="component" value="Unassembled WGS sequence"/>
</dbReference>
<evidence type="ECO:0000256" key="7">
    <source>
        <dbReference type="ARBA" id="ARBA00023163"/>
    </source>
</evidence>
<dbReference type="RefSeq" id="WP_091182286.1">
    <property type="nucleotide sequence ID" value="NZ_FOMT01000001.1"/>
</dbReference>
<dbReference type="GO" id="GO:0043565">
    <property type="term" value="F:sequence-specific DNA binding"/>
    <property type="evidence" value="ECO:0007669"/>
    <property type="project" value="InterPro"/>
</dbReference>
<gene>
    <name evidence="11" type="ORF">SAMN05216378_1298</name>
</gene>
<evidence type="ECO:0000313" key="11">
    <source>
        <dbReference type="EMBL" id="SFD75875.1"/>
    </source>
</evidence>
<evidence type="ECO:0000256" key="3">
    <source>
        <dbReference type="ARBA" id="ARBA00022448"/>
    </source>
</evidence>
<dbReference type="GO" id="GO:1901678">
    <property type="term" value="P:iron coordination entity transport"/>
    <property type="evidence" value="ECO:0007669"/>
    <property type="project" value="UniProtKB-ARBA"/>
</dbReference>
<evidence type="ECO:0000259" key="10">
    <source>
        <dbReference type="PROSITE" id="PS50983"/>
    </source>
</evidence>
<evidence type="ECO:0000259" key="9">
    <source>
        <dbReference type="PROSITE" id="PS01124"/>
    </source>
</evidence>
<dbReference type="Gene3D" id="1.10.10.60">
    <property type="entry name" value="Homeodomain-like"/>
    <property type="match status" value="2"/>
</dbReference>
<keyword evidence="5" id="KW-0805">Transcription regulation</keyword>
<proteinExistence type="inferred from homology"/>
<organism evidence="11 12">
    <name type="scientific">Paenibacillus catalpae</name>
    <dbReference type="NCBI Taxonomy" id="1045775"/>
    <lineage>
        <taxon>Bacteria</taxon>
        <taxon>Bacillati</taxon>
        <taxon>Bacillota</taxon>
        <taxon>Bacilli</taxon>
        <taxon>Bacillales</taxon>
        <taxon>Paenibacillaceae</taxon>
        <taxon>Paenibacillus</taxon>
    </lineage>
</organism>
<dbReference type="AlphaFoldDB" id="A0A1I1UZ78"/>
<dbReference type="STRING" id="1045775.SAMN05216378_1298"/>
<feature type="domain" description="HTH araC/xylS-type" evidence="9">
    <location>
        <begin position="180"/>
        <end position="278"/>
    </location>
</feature>
<dbReference type="PROSITE" id="PS50983">
    <property type="entry name" value="FE_B12_PBP"/>
    <property type="match status" value="1"/>
</dbReference>
<feature type="domain" description="Fe/B12 periplasmic-binding" evidence="10">
    <location>
        <begin position="386"/>
        <end position="646"/>
    </location>
</feature>
<keyword evidence="7" id="KW-0804">Transcription</keyword>
<dbReference type="InterPro" id="IPR002491">
    <property type="entry name" value="ABC_transptr_periplasmic_BD"/>
</dbReference>
<dbReference type="PANTHER" id="PTHR30532:SF29">
    <property type="entry name" value="FE(3+) DICITRATE-BINDING PERIPLASMIC PROTEIN"/>
    <property type="match status" value="1"/>
</dbReference>
<dbReference type="SMART" id="SM00342">
    <property type="entry name" value="HTH_ARAC"/>
    <property type="match status" value="1"/>
</dbReference>
<dbReference type="SUPFAM" id="SSF53807">
    <property type="entry name" value="Helical backbone' metal receptor"/>
    <property type="match status" value="1"/>
</dbReference>
<keyword evidence="12" id="KW-1185">Reference proteome</keyword>
<dbReference type="GO" id="GO:0003700">
    <property type="term" value="F:DNA-binding transcription factor activity"/>
    <property type="evidence" value="ECO:0007669"/>
    <property type="project" value="InterPro"/>
</dbReference>
<dbReference type="InterPro" id="IPR018060">
    <property type="entry name" value="HTH_AraC"/>
</dbReference>
<dbReference type="InterPro" id="IPR018062">
    <property type="entry name" value="HTH_AraC-typ_CS"/>
</dbReference>
<dbReference type="PANTHER" id="PTHR30532">
    <property type="entry name" value="IRON III DICITRATE-BINDING PERIPLASMIC PROTEIN"/>
    <property type="match status" value="1"/>
</dbReference>
<dbReference type="PROSITE" id="PS00041">
    <property type="entry name" value="HTH_ARAC_FAMILY_1"/>
    <property type="match status" value="1"/>
</dbReference>
<dbReference type="OrthoDB" id="2652069at2"/>
<dbReference type="GO" id="GO:0030288">
    <property type="term" value="C:outer membrane-bounded periplasmic space"/>
    <property type="evidence" value="ECO:0007669"/>
    <property type="project" value="TreeGrafter"/>
</dbReference>
<sequence length="646" mass="71427">MDQQQQVEELLSAWYSAAFTILDVRHVCLKPREQLQNYRLPANSFLFAYRGSALVELDGQPFITKSFRLLHGVKGSTLDVAAAEDLFVYYLILYKAALTLPEQKEKKSVTSGSVFGQTFGFEPGDPLSLLAKAELLGKQWHESDLLARIQTKATFFAFVTEALKQLQEQNVPLTGGDLAGKVLRYMHVHYAEPINLEHLAGLLAFSQRHLTRLFKQQTGFSPIDYLVRYRMEKAKGLLTSTDASLQQIAASVGYPDVYFFSRMFKKITGQSPIKYKEEEMLRPNNPLGKSRYPIAARRRGGHTGNDDNNHYQRMGGYQMRKGTKHATALILLLSLTLLMSACGGVNNSNTGSGNAAAANNTAQQEQATERVLTDGLGHEVKVPANPQRVLASYLEDHLVTLGVMPVAQWSVGEGSVQQYLQEKLKDIPAIPSELPFETVMSFDPDLIIIDNAEMVEGDKYDKYSAIAPTFTVGNGKNNDWRQELLTVGDILNKRAEAEKALAAYEQKAKDAKEKLQQAIGTKSAAALWVTAKSIYVVNQKLSSGDVLYNDLGFTVPAVVQEISASSEANWSTLSMEKLAELDADYLFIVNAKGVSKEELLKDPIWASVPAVKAGQVYEFDKSGSWLYTGAIANGQMIDDVLENAVK</sequence>
<keyword evidence="6" id="KW-0238">DNA-binding</keyword>
<accession>A0A1I1UZ78</accession>
<comment type="similarity">
    <text evidence="2">Belongs to the bacterial solute-binding protein 8 family.</text>
</comment>
<keyword evidence="4" id="KW-0732">Signal</keyword>
<feature type="coiled-coil region" evidence="8">
    <location>
        <begin position="487"/>
        <end position="521"/>
    </location>
</feature>
<dbReference type="InterPro" id="IPR051313">
    <property type="entry name" value="Bact_iron-sidero_bind"/>
</dbReference>
<evidence type="ECO:0000256" key="2">
    <source>
        <dbReference type="ARBA" id="ARBA00008814"/>
    </source>
</evidence>
<keyword evidence="8" id="KW-0175">Coiled coil</keyword>
<evidence type="ECO:0000256" key="4">
    <source>
        <dbReference type="ARBA" id="ARBA00022729"/>
    </source>
</evidence>
<dbReference type="Pfam" id="PF12833">
    <property type="entry name" value="HTH_18"/>
    <property type="match status" value="1"/>
</dbReference>
<evidence type="ECO:0000256" key="1">
    <source>
        <dbReference type="ARBA" id="ARBA00004196"/>
    </source>
</evidence>
<reference evidence="12" key="1">
    <citation type="submission" date="2016-10" db="EMBL/GenBank/DDBJ databases">
        <authorList>
            <person name="Varghese N."/>
            <person name="Submissions S."/>
        </authorList>
    </citation>
    <scope>NUCLEOTIDE SEQUENCE [LARGE SCALE GENOMIC DNA]</scope>
    <source>
        <strain evidence="12">CGMCC 1.10784</strain>
    </source>
</reference>
<dbReference type="EMBL" id="FOMT01000001">
    <property type="protein sequence ID" value="SFD75875.1"/>
    <property type="molecule type" value="Genomic_DNA"/>
</dbReference>